<feature type="domain" description="Acyl-ACP thioesterase N-terminal hotdog" evidence="8">
    <location>
        <begin position="6"/>
        <end position="132"/>
    </location>
</feature>
<evidence type="ECO:0000313" key="11">
    <source>
        <dbReference type="Proteomes" id="UP001165366"/>
    </source>
</evidence>
<evidence type="ECO:0000256" key="5">
    <source>
        <dbReference type="ARBA" id="ARBA00022946"/>
    </source>
</evidence>
<reference evidence="10" key="2">
    <citation type="submission" date="2024-05" db="EMBL/GenBank/DDBJ databases">
        <title>Rhodohalobacter halophilus gen. nov., sp. nov., a moderately halophilic member of the family Balneolaceae.</title>
        <authorList>
            <person name="Xia J."/>
        </authorList>
    </citation>
    <scope>NUCLEOTIDE SEQUENCE</scope>
    <source>
        <strain evidence="10">WB101</strain>
    </source>
</reference>
<dbReference type="PANTHER" id="PTHR31727:SF6">
    <property type="entry name" value="OLEOYL-ACYL CARRIER PROTEIN THIOESTERASE 1, CHLOROPLASTIC"/>
    <property type="match status" value="1"/>
</dbReference>
<keyword evidence="11" id="KW-1185">Reference proteome</keyword>
<evidence type="ECO:0000256" key="4">
    <source>
        <dbReference type="ARBA" id="ARBA00022832"/>
    </source>
</evidence>
<dbReference type="InterPro" id="IPR002864">
    <property type="entry name" value="Acyl-ACP_thioesterase_NHD"/>
</dbReference>
<dbReference type="SUPFAM" id="SSF54637">
    <property type="entry name" value="Thioesterase/thiol ester dehydrase-isomerase"/>
    <property type="match status" value="2"/>
</dbReference>
<sequence>MPNLEYSYSVPFKVRSYEVDHNKEASISAICNYFQEAAGLHARKLEFDISDLQKQGLTWILYKLQVKVHVYPERWETVHVKTWPSTGDGLRAYRDYELYNENDELLAVGLSQWMVVDVRKKRPVKMPDELMSSRFETDSHVLELHKSNLKKLDSDKATFITTAGLNDLDMNKHVNNVRYIDWVTGYNHSEKAQKKCNEIIIQFSAETKAGDKIYLSNQTNPNLNDEINSTLFKNNDKQIIANARTSWS</sequence>
<name>A0ABS9KB11_9BACT</name>
<feature type="domain" description="Acyl-ACP thioesterase-like C-terminal" evidence="9">
    <location>
        <begin position="166"/>
        <end position="247"/>
    </location>
</feature>
<keyword evidence="2" id="KW-0444">Lipid biosynthesis</keyword>
<dbReference type="Pfam" id="PF20791">
    <property type="entry name" value="Acyl-ACP_TE_C"/>
    <property type="match status" value="1"/>
</dbReference>
<keyword evidence="7" id="KW-0275">Fatty acid biosynthesis</keyword>
<dbReference type="PANTHER" id="PTHR31727">
    <property type="entry name" value="OLEOYL-ACYL CARRIER PROTEIN THIOESTERASE 1, CHLOROPLASTIC"/>
    <property type="match status" value="1"/>
</dbReference>
<evidence type="ECO:0000256" key="6">
    <source>
        <dbReference type="ARBA" id="ARBA00023098"/>
    </source>
</evidence>
<protein>
    <submittedName>
        <fullName evidence="10">Thioesterase</fullName>
    </submittedName>
</protein>
<evidence type="ECO:0000256" key="1">
    <source>
        <dbReference type="ARBA" id="ARBA00006500"/>
    </source>
</evidence>
<accession>A0ABS9KB11</accession>
<evidence type="ECO:0000256" key="7">
    <source>
        <dbReference type="ARBA" id="ARBA00023160"/>
    </source>
</evidence>
<dbReference type="Pfam" id="PF01643">
    <property type="entry name" value="Acyl-ACP_TE"/>
    <property type="match status" value="1"/>
</dbReference>
<evidence type="ECO:0000259" key="9">
    <source>
        <dbReference type="Pfam" id="PF20791"/>
    </source>
</evidence>
<dbReference type="Proteomes" id="UP001165366">
    <property type="component" value="Unassembled WGS sequence"/>
</dbReference>
<dbReference type="Gene3D" id="3.10.129.10">
    <property type="entry name" value="Hotdog Thioesterase"/>
    <property type="match status" value="1"/>
</dbReference>
<dbReference type="CDD" id="cd00586">
    <property type="entry name" value="4HBT"/>
    <property type="match status" value="1"/>
</dbReference>
<organism evidence="10 11">
    <name type="scientific">Rhodohalobacter sulfatireducens</name>
    <dbReference type="NCBI Taxonomy" id="2911366"/>
    <lineage>
        <taxon>Bacteria</taxon>
        <taxon>Pseudomonadati</taxon>
        <taxon>Balneolota</taxon>
        <taxon>Balneolia</taxon>
        <taxon>Balneolales</taxon>
        <taxon>Balneolaceae</taxon>
        <taxon>Rhodohalobacter</taxon>
    </lineage>
</organism>
<keyword evidence="4" id="KW-0276">Fatty acid metabolism</keyword>
<comment type="similarity">
    <text evidence="1">Belongs to the acyl-ACP thioesterase family.</text>
</comment>
<gene>
    <name evidence="10" type="ORF">L6773_05660</name>
</gene>
<keyword evidence="5" id="KW-0809">Transit peptide</keyword>
<keyword evidence="3" id="KW-0378">Hydrolase</keyword>
<dbReference type="EMBL" id="JAKLWS010000005">
    <property type="protein sequence ID" value="MCG2588041.1"/>
    <property type="molecule type" value="Genomic_DNA"/>
</dbReference>
<evidence type="ECO:0000256" key="2">
    <source>
        <dbReference type="ARBA" id="ARBA00022516"/>
    </source>
</evidence>
<dbReference type="RefSeq" id="WP_237852885.1">
    <property type="nucleotide sequence ID" value="NZ_JAKLWS010000005.1"/>
</dbReference>
<proteinExistence type="inferred from homology"/>
<dbReference type="InterPro" id="IPR045023">
    <property type="entry name" value="FATA/B"/>
</dbReference>
<dbReference type="InterPro" id="IPR049427">
    <property type="entry name" value="Acyl-ACP_TE_C"/>
</dbReference>
<evidence type="ECO:0000313" key="10">
    <source>
        <dbReference type="EMBL" id="MCG2588041.1"/>
    </source>
</evidence>
<comment type="caution">
    <text evidence="10">The sequence shown here is derived from an EMBL/GenBank/DDBJ whole genome shotgun (WGS) entry which is preliminary data.</text>
</comment>
<evidence type="ECO:0000256" key="3">
    <source>
        <dbReference type="ARBA" id="ARBA00022801"/>
    </source>
</evidence>
<evidence type="ECO:0000259" key="8">
    <source>
        <dbReference type="Pfam" id="PF01643"/>
    </source>
</evidence>
<keyword evidence="6" id="KW-0443">Lipid metabolism</keyword>
<dbReference type="InterPro" id="IPR029069">
    <property type="entry name" value="HotDog_dom_sf"/>
</dbReference>
<reference evidence="10" key="1">
    <citation type="submission" date="2022-01" db="EMBL/GenBank/DDBJ databases">
        <authorList>
            <person name="Wang Y."/>
        </authorList>
    </citation>
    <scope>NUCLEOTIDE SEQUENCE</scope>
    <source>
        <strain evidence="10">WB101</strain>
    </source>
</reference>